<dbReference type="PROSITE" id="PS51095">
    <property type="entry name" value="PTS_EIIA_TYPE_3"/>
    <property type="match status" value="1"/>
</dbReference>
<feature type="active site" description="Tele-phosphohistidine intermediate" evidence="5">
    <location>
        <position position="80"/>
    </location>
</feature>
<name>A0A2A7A6D4_9FIRM</name>
<feature type="modified residue" description="Phosphohistidine; by HPr" evidence="7">
    <location>
        <position position="80"/>
    </location>
</feature>
<dbReference type="PANTHER" id="PTHR34382">
    <property type="entry name" value="PTS SYSTEM N,N'-DIACETYLCHITOBIOSE-SPECIFIC EIIA COMPONENT"/>
    <property type="match status" value="1"/>
</dbReference>
<keyword evidence="1" id="KW-0813">Transport</keyword>
<evidence type="ECO:0000256" key="2">
    <source>
        <dbReference type="ARBA" id="ARBA00022597"/>
    </source>
</evidence>
<evidence type="ECO:0000256" key="4">
    <source>
        <dbReference type="ARBA" id="ARBA00022683"/>
    </source>
</evidence>
<dbReference type="RefSeq" id="WP_097785984.1">
    <property type="nucleotide sequence ID" value="NZ_NMTW01000047.1"/>
</dbReference>
<gene>
    <name evidence="8" type="ORF">CGS56_12475</name>
</gene>
<evidence type="ECO:0000313" key="9">
    <source>
        <dbReference type="Proteomes" id="UP000220157"/>
    </source>
</evidence>
<keyword evidence="2" id="KW-0762">Sugar transport</keyword>
<evidence type="ECO:0000256" key="7">
    <source>
        <dbReference type="PROSITE-ProRule" id="PRU00418"/>
    </source>
</evidence>
<organism evidence="8 9">
    <name type="scientific">Faecalibacterium prausnitzii</name>
    <dbReference type="NCBI Taxonomy" id="853"/>
    <lineage>
        <taxon>Bacteria</taxon>
        <taxon>Bacillati</taxon>
        <taxon>Bacillota</taxon>
        <taxon>Clostridia</taxon>
        <taxon>Eubacteriales</taxon>
        <taxon>Oscillospiraceae</taxon>
        <taxon>Faecalibacterium</taxon>
    </lineage>
</organism>
<protein>
    <submittedName>
        <fullName evidence="8">PTS lactose/cellobiose transporter subunit IIA</fullName>
    </submittedName>
</protein>
<dbReference type="Pfam" id="PF02255">
    <property type="entry name" value="PTS_IIA"/>
    <property type="match status" value="1"/>
</dbReference>
<evidence type="ECO:0000313" key="8">
    <source>
        <dbReference type="EMBL" id="PDX74701.1"/>
    </source>
</evidence>
<dbReference type="Gene3D" id="1.20.58.80">
    <property type="entry name" value="Phosphotransferase system, lactose/cellobiose-type IIA subunit"/>
    <property type="match status" value="1"/>
</dbReference>
<dbReference type="PANTHER" id="PTHR34382:SF7">
    <property type="entry name" value="PTS SYSTEM N,N'-DIACETYLCHITOBIOSE-SPECIFIC EIIA COMPONENT"/>
    <property type="match status" value="1"/>
</dbReference>
<dbReference type="InterPro" id="IPR003188">
    <property type="entry name" value="PTS_IIA_lac/cel"/>
</dbReference>
<dbReference type="GO" id="GO:0016740">
    <property type="term" value="F:transferase activity"/>
    <property type="evidence" value="ECO:0007669"/>
    <property type="project" value="UniProtKB-KW"/>
</dbReference>
<dbReference type="EMBL" id="NMTW01000047">
    <property type="protein sequence ID" value="PDX74701.1"/>
    <property type="molecule type" value="Genomic_DNA"/>
</dbReference>
<comment type="caution">
    <text evidence="8">The sequence shown here is derived from an EMBL/GenBank/DDBJ whole genome shotgun (WGS) entry which is preliminary data.</text>
</comment>
<dbReference type="InterPro" id="IPR036542">
    <property type="entry name" value="PTS_IIA_lac/cel_sf"/>
</dbReference>
<dbReference type="PIRSF" id="PIRSF000699">
    <property type="entry name" value="PTS_IILac_III"/>
    <property type="match status" value="1"/>
</dbReference>
<dbReference type="GO" id="GO:0009401">
    <property type="term" value="P:phosphoenolpyruvate-dependent sugar phosphotransferase system"/>
    <property type="evidence" value="ECO:0007669"/>
    <property type="project" value="UniProtKB-KW"/>
</dbReference>
<dbReference type="SUPFAM" id="SSF46973">
    <property type="entry name" value="Enzyme IIa from lactose specific PTS, IIa-lac"/>
    <property type="match status" value="1"/>
</dbReference>
<comment type="cofactor">
    <cofactor evidence="6">
        <name>Mg(2+)</name>
        <dbReference type="ChEBI" id="CHEBI:18420"/>
    </cofactor>
    <text evidence="6">Binds 1 Mg(2+) ion per trimer.</text>
</comment>
<evidence type="ECO:0000256" key="1">
    <source>
        <dbReference type="ARBA" id="ARBA00022448"/>
    </source>
</evidence>
<dbReference type="Proteomes" id="UP000220157">
    <property type="component" value="Unassembled WGS sequence"/>
</dbReference>
<sequence>MAMTPDELIDTSMMLIVHSGDARAAAFHALQEAKAGNYEEAKKLMAESQEKALEAHHIQTGLLTAEGNGEGPQVNLLLVHAQDHLMTSMLAQELIAELIELHEKKADKE</sequence>
<evidence type="ECO:0000256" key="6">
    <source>
        <dbReference type="PIRSR" id="PIRSR000699-2"/>
    </source>
</evidence>
<evidence type="ECO:0000256" key="3">
    <source>
        <dbReference type="ARBA" id="ARBA00022679"/>
    </source>
</evidence>
<dbReference type="CDD" id="cd00215">
    <property type="entry name" value="PTS_IIA_lac"/>
    <property type="match status" value="1"/>
</dbReference>
<dbReference type="AlphaFoldDB" id="A0A2A7A6D4"/>
<feature type="binding site" evidence="6">
    <location>
        <position position="83"/>
    </location>
    <ligand>
        <name>Mg(2+)</name>
        <dbReference type="ChEBI" id="CHEBI:18420"/>
        <note>ligand shared between all trimeric partners</note>
    </ligand>
</feature>
<dbReference type="GO" id="GO:0046872">
    <property type="term" value="F:metal ion binding"/>
    <property type="evidence" value="ECO:0007669"/>
    <property type="project" value="UniProtKB-KW"/>
</dbReference>
<proteinExistence type="predicted"/>
<evidence type="ECO:0000256" key="5">
    <source>
        <dbReference type="PIRSR" id="PIRSR000699-1"/>
    </source>
</evidence>
<keyword evidence="6" id="KW-0479">Metal-binding</keyword>
<keyword evidence="3" id="KW-0808">Transferase</keyword>
<accession>A0A2A7A6D4</accession>
<keyword evidence="4" id="KW-0598">Phosphotransferase system</keyword>
<keyword evidence="6" id="KW-0460">Magnesium</keyword>
<reference evidence="8 9" key="1">
    <citation type="journal article" date="2017" name="Front. Microbiol.">
        <title>New Insights into the Diversity of the Genus Faecalibacterium.</title>
        <authorList>
            <person name="Benevides L."/>
            <person name="Burman S."/>
            <person name="Martin R."/>
            <person name="Robert V."/>
            <person name="Thomas M."/>
            <person name="Miquel S."/>
            <person name="Chain F."/>
            <person name="Sokol H."/>
            <person name="Bermudez-Humaran L.G."/>
            <person name="Morrison M."/>
            <person name="Langella P."/>
            <person name="Azevedo V.A."/>
            <person name="Chatel J.M."/>
            <person name="Soares S."/>
        </authorList>
    </citation>
    <scope>NUCLEOTIDE SEQUENCE [LARGE SCALE GENOMIC DNA]</scope>
    <source>
        <strain evidence="8 9">CNCM I 4573</strain>
    </source>
</reference>